<dbReference type="PANTHER" id="PTHR35561:SF1">
    <property type="entry name" value="RNA 2',3'-CYCLIC PHOSPHODIESTERASE"/>
    <property type="match status" value="1"/>
</dbReference>
<evidence type="ECO:0000313" key="2">
    <source>
        <dbReference type="EMBL" id="PKN02597.1"/>
    </source>
</evidence>
<organism evidence="2 3">
    <name type="scientific">Candidatus Dojkabacteria bacterium HGW-Dojkabacteria-1</name>
    <dbReference type="NCBI Taxonomy" id="2013761"/>
    <lineage>
        <taxon>Bacteria</taxon>
        <taxon>Candidatus Dojkabacteria</taxon>
    </lineage>
</organism>
<dbReference type="SUPFAM" id="SSF55144">
    <property type="entry name" value="LigT-like"/>
    <property type="match status" value="1"/>
</dbReference>
<reference evidence="2 3" key="1">
    <citation type="journal article" date="2017" name="ISME J.">
        <title>Potential for microbial H2 and metal transformations associated with novel bacteria and archaea in deep terrestrial subsurface sediments.</title>
        <authorList>
            <person name="Hernsdorf A.W."/>
            <person name="Amano Y."/>
            <person name="Miyakawa K."/>
            <person name="Ise K."/>
            <person name="Suzuki Y."/>
            <person name="Anantharaman K."/>
            <person name="Probst A."/>
            <person name="Burstein D."/>
            <person name="Thomas B.C."/>
            <person name="Banfield J.F."/>
        </authorList>
    </citation>
    <scope>NUCLEOTIDE SEQUENCE [LARGE SCALE GENOMIC DNA]</scope>
    <source>
        <strain evidence="2">HGW-Dojkabacteria-1</strain>
    </source>
</reference>
<dbReference type="EMBL" id="PHAO01000001">
    <property type="protein sequence ID" value="PKN02597.1"/>
    <property type="molecule type" value="Genomic_DNA"/>
</dbReference>
<accession>A0A2N2F351</accession>
<name>A0A2N2F351_9BACT</name>
<dbReference type="AlphaFoldDB" id="A0A2N2F351"/>
<proteinExistence type="predicted"/>
<dbReference type="InterPro" id="IPR004175">
    <property type="entry name" value="RNA_CPDase"/>
</dbReference>
<dbReference type="GO" id="GO:0008664">
    <property type="term" value="F:RNA 2',3'-cyclic 3'-phosphodiesterase activity"/>
    <property type="evidence" value="ECO:0007669"/>
    <property type="project" value="InterPro"/>
</dbReference>
<dbReference type="Gene3D" id="3.90.1140.10">
    <property type="entry name" value="Cyclic phosphodiesterase"/>
    <property type="match status" value="1"/>
</dbReference>
<dbReference type="Pfam" id="PF13563">
    <property type="entry name" value="2_5_RNA_ligase2"/>
    <property type="match status" value="1"/>
</dbReference>
<dbReference type="Proteomes" id="UP000233417">
    <property type="component" value="Unassembled WGS sequence"/>
</dbReference>
<evidence type="ECO:0008006" key="4">
    <source>
        <dbReference type="Google" id="ProtNLM"/>
    </source>
</evidence>
<dbReference type="InterPro" id="IPR009097">
    <property type="entry name" value="Cyclic_Pdiesterase"/>
</dbReference>
<keyword evidence="1" id="KW-0378">Hydrolase</keyword>
<sequence>MSYFLGFFPDQKANYKIRKVVGEVGRIFRDFDIPVRWVKPETFHISLYILGDHFNIIQRFLLSRKIQRISFEPFTISLGKIKLGISRKYKELVYLDINEGGEELRELLHIVRKEIPGKDSSTFVPHLTIGRVSKDLSEEEYRNLVKDIHNISKSLNIEEISFTVNEMYLVKSKQGVYSLVMKFDAKSNMLS</sequence>
<evidence type="ECO:0000313" key="3">
    <source>
        <dbReference type="Proteomes" id="UP000233417"/>
    </source>
</evidence>
<protein>
    <recommendedName>
        <fullName evidence="4">RNA 2',3'-cyclic phosphodiesterase</fullName>
    </recommendedName>
</protein>
<evidence type="ECO:0000256" key="1">
    <source>
        <dbReference type="ARBA" id="ARBA00022801"/>
    </source>
</evidence>
<gene>
    <name evidence="2" type="ORF">CVU76_00980</name>
</gene>
<dbReference type="PANTHER" id="PTHR35561">
    <property type="entry name" value="RNA 2',3'-CYCLIC PHOSPHODIESTERASE"/>
    <property type="match status" value="1"/>
</dbReference>
<comment type="caution">
    <text evidence="2">The sequence shown here is derived from an EMBL/GenBank/DDBJ whole genome shotgun (WGS) entry which is preliminary data.</text>
</comment>
<dbReference type="GO" id="GO:0004113">
    <property type="term" value="F:2',3'-cyclic-nucleotide 3'-phosphodiesterase activity"/>
    <property type="evidence" value="ECO:0007669"/>
    <property type="project" value="InterPro"/>
</dbReference>